<comment type="similarity">
    <text evidence="3">Belongs to the cyclophilin-type PPIase family.</text>
</comment>
<proteinExistence type="inferred from homology"/>
<evidence type="ECO:0000259" key="5">
    <source>
        <dbReference type="PROSITE" id="PS50072"/>
    </source>
</evidence>
<dbReference type="GO" id="GO:0006457">
    <property type="term" value="P:protein folding"/>
    <property type="evidence" value="ECO:0007669"/>
    <property type="project" value="InterPro"/>
</dbReference>
<keyword evidence="2 3" id="KW-0413">Isomerase</keyword>
<dbReference type="PANTHER" id="PTHR45625:SF4">
    <property type="entry name" value="PEPTIDYLPROLYL ISOMERASE DOMAIN AND WD REPEAT-CONTAINING PROTEIN 1"/>
    <property type="match status" value="1"/>
</dbReference>
<name>A0A0G1WRI6_9BACT</name>
<keyword evidence="1 3" id="KW-0697">Rotamase</keyword>
<gene>
    <name evidence="6" type="ORF">UY61_C0007G0010</name>
</gene>
<feature type="domain" description="PPIase cyclophilin-type" evidence="5">
    <location>
        <begin position="60"/>
        <end position="225"/>
    </location>
</feature>
<accession>A0A0G1WRI6</accession>
<dbReference type="PROSITE" id="PS00170">
    <property type="entry name" value="CSA_PPIASE_1"/>
    <property type="match status" value="1"/>
</dbReference>
<evidence type="ECO:0000256" key="3">
    <source>
        <dbReference type="RuleBase" id="RU363019"/>
    </source>
</evidence>
<comment type="caution">
    <text evidence="6">The sequence shown here is derived from an EMBL/GenBank/DDBJ whole genome shotgun (WGS) entry which is preliminary data.</text>
</comment>
<evidence type="ECO:0000313" key="7">
    <source>
        <dbReference type="Proteomes" id="UP000034201"/>
    </source>
</evidence>
<reference evidence="6 7" key="1">
    <citation type="journal article" date="2015" name="Nature">
        <title>rRNA introns, odd ribosomes, and small enigmatic genomes across a large radiation of phyla.</title>
        <authorList>
            <person name="Brown C.T."/>
            <person name="Hug L.A."/>
            <person name="Thomas B.C."/>
            <person name="Sharon I."/>
            <person name="Castelle C.J."/>
            <person name="Singh A."/>
            <person name="Wilkins M.J."/>
            <person name="Williams K.H."/>
            <person name="Banfield J.F."/>
        </authorList>
    </citation>
    <scope>NUCLEOTIDE SEQUENCE [LARGE SCALE GENOMIC DNA]</scope>
</reference>
<dbReference type="Pfam" id="PF00160">
    <property type="entry name" value="Pro_isomerase"/>
    <property type="match status" value="1"/>
</dbReference>
<evidence type="ECO:0000313" key="6">
    <source>
        <dbReference type="EMBL" id="KKW21401.1"/>
    </source>
</evidence>
<dbReference type="GO" id="GO:0003755">
    <property type="term" value="F:peptidyl-prolyl cis-trans isomerase activity"/>
    <property type="evidence" value="ECO:0007669"/>
    <property type="project" value="UniProtKB-UniRule"/>
</dbReference>
<dbReference type="InterPro" id="IPR020892">
    <property type="entry name" value="Cyclophilin-type_PPIase_CS"/>
</dbReference>
<dbReference type="PANTHER" id="PTHR45625">
    <property type="entry name" value="PEPTIDYL-PROLYL CIS-TRANS ISOMERASE-RELATED"/>
    <property type="match status" value="1"/>
</dbReference>
<dbReference type="CDD" id="cd00317">
    <property type="entry name" value="cyclophilin"/>
    <property type="match status" value="1"/>
</dbReference>
<dbReference type="Gene3D" id="2.40.100.10">
    <property type="entry name" value="Cyclophilin-like"/>
    <property type="match status" value="1"/>
</dbReference>
<dbReference type="EMBL" id="LCQQ01000007">
    <property type="protein sequence ID" value="KKW21401.1"/>
    <property type="molecule type" value="Genomic_DNA"/>
</dbReference>
<dbReference type="InterPro" id="IPR029000">
    <property type="entry name" value="Cyclophilin-like_dom_sf"/>
</dbReference>
<comment type="function">
    <text evidence="3">PPIases accelerate the folding of proteins. It catalyzes the cis-trans isomerization of proline imidic peptide bonds in oligopeptides.</text>
</comment>
<dbReference type="PATRIC" id="fig|1618608.3.peg.107"/>
<dbReference type="PRINTS" id="PR00153">
    <property type="entry name" value="CSAPPISMRASE"/>
</dbReference>
<organism evidence="6 7">
    <name type="scientific">Candidatus Adlerbacteria bacterium GW2011_GWC1_50_9</name>
    <dbReference type="NCBI Taxonomy" id="1618608"/>
    <lineage>
        <taxon>Bacteria</taxon>
        <taxon>Candidatus Adleribacteriota</taxon>
    </lineage>
</organism>
<dbReference type="SUPFAM" id="SSF50891">
    <property type="entry name" value="Cyclophilin-like"/>
    <property type="match status" value="1"/>
</dbReference>
<dbReference type="InterPro" id="IPR002130">
    <property type="entry name" value="Cyclophilin-type_PPIase_dom"/>
</dbReference>
<dbReference type="EC" id="5.2.1.8" evidence="3"/>
<evidence type="ECO:0000256" key="1">
    <source>
        <dbReference type="ARBA" id="ARBA00023110"/>
    </source>
</evidence>
<feature type="region of interest" description="Disordered" evidence="4">
    <location>
        <begin position="32"/>
        <end position="61"/>
    </location>
</feature>
<dbReference type="InterPro" id="IPR044666">
    <property type="entry name" value="Cyclophilin_A-like"/>
</dbReference>
<dbReference type="PROSITE" id="PS50072">
    <property type="entry name" value="CSA_PPIASE_2"/>
    <property type="match status" value="1"/>
</dbReference>
<dbReference type="AlphaFoldDB" id="A0A0G1WRI6"/>
<comment type="catalytic activity">
    <reaction evidence="3">
        <text>[protein]-peptidylproline (omega=180) = [protein]-peptidylproline (omega=0)</text>
        <dbReference type="Rhea" id="RHEA:16237"/>
        <dbReference type="Rhea" id="RHEA-COMP:10747"/>
        <dbReference type="Rhea" id="RHEA-COMP:10748"/>
        <dbReference type="ChEBI" id="CHEBI:83833"/>
        <dbReference type="ChEBI" id="CHEBI:83834"/>
        <dbReference type="EC" id="5.2.1.8"/>
    </reaction>
</comment>
<protein>
    <recommendedName>
        <fullName evidence="3">Peptidyl-prolyl cis-trans isomerase</fullName>
        <shortName evidence="3">PPIase</shortName>
        <ecNumber evidence="3">5.2.1.8</ecNumber>
    </recommendedName>
</protein>
<dbReference type="Proteomes" id="UP000034201">
    <property type="component" value="Unassembled WGS sequence"/>
</dbReference>
<evidence type="ECO:0000256" key="4">
    <source>
        <dbReference type="SAM" id="MobiDB-lite"/>
    </source>
</evidence>
<sequence>MKHKTLLAALLVFGVLVGAGIWYKNALAPGPSSDSAAKSEPQELSQNSMPENSPQESSQKNPIAIFKTAKGNIEIELFMDGTPITAENFIKLAKSGFYDGTKFHRVIKGFMIQGGDPNSKGTDTSKYGFGGSGYTIQDEFVAGLSNVRGTIAMANTGQPNSGGSQFFINLADNTGLDFDKPPFTSSHPVFGKVIKGTDVVDAIAGVRTGASDIPLTPITIESVTIVE</sequence>
<evidence type="ECO:0000256" key="2">
    <source>
        <dbReference type="ARBA" id="ARBA00023235"/>
    </source>
</evidence>